<dbReference type="PANTHER" id="PTHR30537:SF3">
    <property type="entry name" value="TRANSCRIPTIONAL REGULATORY PROTEIN"/>
    <property type="match status" value="1"/>
</dbReference>
<dbReference type="AlphaFoldDB" id="A0A3A8PYF3"/>
<dbReference type="InterPro" id="IPR036390">
    <property type="entry name" value="WH_DNA-bd_sf"/>
</dbReference>
<keyword evidence="3" id="KW-0238">DNA-binding</keyword>
<evidence type="ECO:0000256" key="1">
    <source>
        <dbReference type="ARBA" id="ARBA00009437"/>
    </source>
</evidence>
<dbReference type="PANTHER" id="PTHR30537">
    <property type="entry name" value="HTH-TYPE TRANSCRIPTIONAL REGULATOR"/>
    <property type="match status" value="1"/>
</dbReference>
<keyword evidence="4" id="KW-0804">Transcription</keyword>
<dbReference type="PRINTS" id="PR00039">
    <property type="entry name" value="HTHLYSR"/>
</dbReference>
<dbReference type="Gene3D" id="3.40.190.290">
    <property type="match status" value="1"/>
</dbReference>
<dbReference type="SUPFAM" id="SSF53850">
    <property type="entry name" value="Periplasmic binding protein-like II"/>
    <property type="match status" value="1"/>
</dbReference>
<name>A0A3A8PYF3_9BACT</name>
<organism evidence="6 7">
    <name type="scientific">Corallococcus aberystwythensis</name>
    <dbReference type="NCBI Taxonomy" id="2316722"/>
    <lineage>
        <taxon>Bacteria</taxon>
        <taxon>Pseudomonadati</taxon>
        <taxon>Myxococcota</taxon>
        <taxon>Myxococcia</taxon>
        <taxon>Myxococcales</taxon>
        <taxon>Cystobacterineae</taxon>
        <taxon>Myxococcaceae</taxon>
        <taxon>Corallococcus</taxon>
    </lineage>
</organism>
<dbReference type="GO" id="GO:0006351">
    <property type="term" value="P:DNA-templated transcription"/>
    <property type="evidence" value="ECO:0007669"/>
    <property type="project" value="TreeGrafter"/>
</dbReference>
<dbReference type="PROSITE" id="PS50931">
    <property type="entry name" value="HTH_LYSR"/>
    <property type="match status" value="1"/>
</dbReference>
<evidence type="ECO:0000313" key="7">
    <source>
        <dbReference type="Proteomes" id="UP000267003"/>
    </source>
</evidence>
<evidence type="ECO:0000313" key="6">
    <source>
        <dbReference type="EMBL" id="RKH57462.1"/>
    </source>
</evidence>
<dbReference type="Pfam" id="PF03466">
    <property type="entry name" value="LysR_substrate"/>
    <property type="match status" value="1"/>
</dbReference>
<dbReference type="InterPro" id="IPR058163">
    <property type="entry name" value="LysR-type_TF_proteobact-type"/>
</dbReference>
<evidence type="ECO:0000256" key="3">
    <source>
        <dbReference type="ARBA" id="ARBA00023125"/>
    </source>
</evidence>
<proteinExistence type="inferred from homology"/>
<dbReference type="InterPro" id="IPR005119">
    <property type="entry name" value="LysR_subst-bd"/>
</dbReference>
<keyword evidence="2" id="KW-0805">Transcription regulation</keyword>
<dbReference type="Pfam" id="PF00126">
    <property type="entry name" value="HTH_1"/>
    <property type="match status" value="1"/>
</dbReference>
<comment type="caution">
    <text evidence="6">The sequence shown here is derived from an EMBL/GenBank/DDBJ whole genome shotgun (WGS) entry which is preliminary data.</text>
</comment>
<gene>
    <name evidence="6" type="ORF">D7W81_31145</name>
</gene>
<dbReference type="EMBL" id="RAWK01000238">
    <property type="protein sequence ID" value="RKH57462.1"/>
    <property type="molecule type" value="Genomic_DNA"/>
</dbReference>
<feature type="domain" description="HTH lysR-type" evidence="5">
    <location>
        <begin position="58"/>
        <end position="115"/>
    </location>
</feature>
<dbReference type="Gene3D" id="1.10.10.10">
    <property type="entry name" value="Winged helix-like DNA-binding domain superfamily/Winged helix DNA-binding domain"/>
    <property type="match status" value="1"/>
</dbReference>
<keyword evidence="7" id="KW-1185">Reference proteome</keyword>
<evidence type="ECO:0000256" key="4">
    <source>
        <dbReference type="ARBA" id="ARBA00023163"/>
    </source>
</evidence>
<protein>
    <submittedName>
        <fullName evidence="6">LysR family transcriptional regulator</fullName>
    </submittedName>
</protein>
<dbReference type="GO" id="GO:0003700">
    <property type="term" value="F:DNA-binding transcription factor activity"/>
    <property type="evidence" value="ECO:0007669"/>
    <property type="project" value="InterPro"/>
</dbReference>
<evidence type="ECO:0000259" key="5">
    <source>
        <dbReference type="PROSITE" id="PS50931"/>
    </source>
</evidence>
<dbReference type="SUPFAM" id="SSF46785">
    <property type="entry name" value="Winged helix' DNA-binding domain"/>
    <property type="match status" value="1"/>
</dbReference>
<accession>A0A3A8PYF3</accession>
<dbReference type="Proteomes" id="UP000267003">
    <property type="component" value="Unassembled WGS sequence"/>
</dbReference>
<reference evidence="7" key="1">
    <citation type="submission" date="2018-09" db="EMBL/GenBank/DDBJ databases">
        <authorList>
            <person name="Livingstone P.G."/>
            <person name="Whitworth D.E."/>
        </authorList>
    </citation>
    <scope>NUCLEOTIDE SEQUENCE [LARGE SCALE GENOMIC DNA]</scope>
    <source>
        <strain evidence="7">AB050A</strain>
    </source>
</reference>
<dbReference type="GO" id="GO:0043565">
    <property type="term" value="F:sequence-specific DNA binding"/>
    <property type="evidence" value="ECO:0007669"/>
    <property type="project" value="TreeGrafter"/>
</dbReference>
<comment type="similarity">
    <text evidence="1">Belongs to the LysR transcriptional regulatory family.</text>
</comment>
<dbReference type="InterPro" id="IPR036388">
    <property type="entry name" value="WH-like_DNA-bd_sf"/>
</dbReference>
<dbReference type="InterPro" id="IPR000847">
    <property type="entry name" value="LysR_HTH_N"/>
</dbReference>
<sequence>MAAAKVNAETTATAATSLGRVFTGDSSVEGNAGEDGGGAGLRKCPFAQSASARMQAMPEWSDLRHFLAIAREGNLSAAARRLKVDQTTVGRRLAVLEKELGAHLFDRTPTGLKPTAVALRILPAAEAVEAEALRVERLASGEDLRPSGPVTVTATDSFLVHNVLPWLAGFGARHPEIELQLLSGYESLSLVRREADVAIRLVRPQEASLRARKVAAIGVVPFASKAYLARRGPVRFDTGLQGHAVVGYAQDSRRWPESKWLDVHAAKATVSVRLTSILGLLQAAREGLGVALLPAYFGHLHAELVPLREALPELERTVWLVFHEDLAHNARVRAVVDFLAETIRAQAEALAKPPARPRKKRAR</sequence>
<evidence type="ECO:0000256" key="2">
    <source>
        <dbReference type="ARBA" id="ARBA00023015"/>
    </source>
</evidence>